<dbReference type="PROSITE" id="PS50893">
    <property type="entry name" value="ABC_TRANSPORTER_2"/>
    <property type="match status" value="1"/>
</dbReference>
<dbReference type="SMART" id="SM00930">
    <property type="entry name" value="NIL"/>
    <property type="match status" value="1"/>
</dbReference>
<comment type="similarity">
    <text evidence="3">Belongs to the ABC transporter superfamily.</text>
</comment>
<dbReference type="STRING" id="447.Lboz_1458"/>
<evidence type="ECO:0000256" key="5">
    <source>
        <dbReference type="ARBA" id="ARBA00022448"/>
    </source>
</evidence>
<evidence type="ECO:0000259" key="12">
    <source>
        <dbReference type="PROSITE" id="PS50893"/>
    </source>
</evidence>
<dbReference type="Gene3D" id="3.30.70.260">
    <property type="match status" value="1"/>
</dbReference>
<dbReference type="AlphaFoldDB" id="A0A0W0RSI3"/>
<comment type="function">
    <text evidence="1">Part of the ABC transporter FtsEX involved in cellular division. Important for assembly or stability of the septal ring.</text>
</comment>
<evidence type="ECO:0000256" key="9">
    <source>
        <dbReference type="ARBA" id="ARBA00022967"/>
    </source>
</evidence>
<dbReference type="InterPro" id="IPR017871">
    <property type="entry name" value="ABC_transporter-like_CS"/>
</dbReference>
<dbReference type="CDD" id="cd03258">
    <property type="entry name" value="ABC_MetN_methionine_transporter"/>
    <property type="match status" value="1"/>
</dbReference>
<evidence type="ECO:0000256" key="1">
    <source>
        <dbReference type="ARBA" id="ARBA00002579"/>
    </source>
</evidence>
<evidence type="ECO:0000313" key="13">
    <source>
        <dbReference type="EMBL" id="KTC74018.1"/>
    </source>
</evidence>
<dbReference type="InterPro" id="IPR045865">
    <property type="entry name" value="ACT-like_dom_sf"/>
</dbReference>
<dbReference type="PANTHER" id="PTHR43166">
    <property type="entry name" value="AMINO ACID IMPORT ATP-BINDING PROTEIN"/>
    <property type="match status" value="1"/>
</dbReference>
<dbReference type="GO" id="GO:0016887">
    <property type="term" value="F:ATP hydrolysis activity"/>
    <property type="evidence" value="ECO:0007669"/>
    <property type="project" value="InterPro"/>
</dbReference>
<accession>A0A0W0RSI3</accession>
<evidence type="ECO:0000256" key="8">
    <source>
        <dbReference type="ARBA" id="ARBA00022840"/>
    </source>
</evidence>
<keyword evidence="7" id="KW-0547">Nucleotide-binding</keyword>
<dbReference type="PANTHER" id="PTHR43166:SF30">
    <property type="entry name" value="METHIONINE IMPORT ATP-BINDING PROTEIN METN"/>
    <property type="match status" value="1"/>
</dbReference>
<protein>
    <recommendedName>
        <fullName evidence="4">Cell division ATP-binding protein FtsE</fullName>
    </recommendedName>
</protein>
<keyword evidence="5" id="KW-0813">Transport</keyword>
<evidence type="ECO:0000256" key="3">
    <source>
        <dbReference type="ARBA" id="ARBA00005417"/>
    </source>
</evidence>
<dbReference type="Pfam" id="PF00005">
    <property type="entry name" value="ABC_tran"/>
    <property type="match status" value="1"/>
</dbReference>
<dbReference type="GO" id="GO:0006865">
    <property type="term" value="P:amino acid transport"/>
    <property type="evidence" value="ECO:0007669"/>
    <property type="project" value="UniProtKB-KW"/>
</dbReference>
<feature type="domain" description="ABC transporter" evidence="12">
    <location>
        <begin position="2"/>
        <end position="237"/>
    </location>
</feature>
<sequence>MIELSGLSKSFSGKSVLRDINLFIQEGEIFGIIGKSGAGKSTLLRCINLLERPDEGHVIIDNQYLTSLSRKDLALARHKMAMIFQQFNLLNSKNVYDNIALPMRIQGIDEEAIRNKIEELLPIVELTDKKLAYPAQLSGGQKQRVAIARALSCSPKILLCDEATSALDPETTDSILALLKKINALYGITIILITHEMDVVKRICNRLAVMVDGELVETTALANVFNKKDSLARNMLYAQLSPQLPECLTKRLADYITDKPLLRLFFQGEEATVPFISQTSRELNLDINILLANIDRYDTVTCGVVVVELTAHQFLLEAFIERCEQANLTVEVLGYVLPNGI</sequence>
<dbReference type="FunFam" id="3.40.50.300:FF:000056">
    <property type="entry name" value="Cell division ATP-binding protein FtsE"/>
    <property type="match status" value="1"/>
</dbReference>
<evidence type="ECO:0000313" key="14">
    <source>
        <dbReference type="Proteomes" id="UP000054695"/>
    </source>
</evidence>
<reference evidence="13 14" key="1">
    <citation type="submission" date="2015-11" db="EMBL/GenBank/DDBJ databases">
        <title>Genomic analysis of 38 Legionella species identifies large and diverse effector repertoires.</title>
        <authorList>
            <person name="Burstein D."/>
            <person name="Amaro F."/>
            <person name="Zusman T."/>
            <person name="Lifshitz Z."/>
            <person name="Cohen O."/>
            <person name="Gilbert J.A."/>
            <person name="Pupko T."/>
            <person name="Shuman H.A."/>
            <person name="Segal G."/>
        </authorList>
    </citation>
    <scope>NUCLEOTIDE SEQUENCE [LARGE SCALE GENOMIC DNA]</scope>
    <source>
        <strain evidence="13 14">WIGA</strain>
    </source>
</reference>
<dbReference type="PROSITE" id="PS00211">
    <property type="entry name" value="ABC_TRANSPORTER_1"/>
    <property type="match status" value="1"/>
</dbReference>
<keyword evidence="14" id="KW-1185">Reference proteome</keyword>
<comment type="caution">
    <text evidence="13">The sequence shown here is derived from an EMBL/GenBank/DDBJ whole genome shotgun (WGS) entry which is preliminary data.</text>
</comment>
<dbReference type="SMART" id="SM00382">
    <property type="entry name" value="AAA"/>
    <property type="match status" value="1"/>
</dbReference>
<evidence type="ECO:0000256" key="7">
    <source>
        <dbReference type="ARBA" id="ARBA00022741"/>
    </source>
</evidence>
<dbReference type="EMBL" id="LNXU01000017">
    <property type="protein sequence ID" value="KTC74018.1"/>
    <property type="molecule type" value="Genomic_DNA"/>
</dbReference>
<proteinExistence type="inferred from homology"/>
<evidence type="ECO:0000256" key="6">
    <source>
        <dbReference type="ARBA" id="ARBA00022475"/>
    </source>
</evidence>
<dbReference type="Gene3D" id="3.40.50.300">
    <property type="entry name" value="P-loop containing nucleotide triphosphate hydrolases"/>
    <property type="match status" value="1"/>
</dbReference>
<dbReference type="InterPro" id="IPR003439">
    <property type="entry name" value="ABC_transporter-like_ATP-bd"/>
</dbReference>
<evidence type="ECO:0000256" key="10">
    <source>
        <dbReference type="ARBA" id="ARBA00022970"/>
    </source>
</evidence>
<organism evidence="13 14">
    <name type="scientific">Legionella bozemanae</name>
    <name type="common">Fluoribacter bozemanae</name>
    <dbReference type="NCBI Taxonomy" id="447"/>
    <lineage>
        <taxon>Bacteria</taxon>
        <taxon>Pseudomonadati</taxon>
        <taxon>Pseudomonadota</taxon>
        <taxon>Gammaproteobacteria</taxon>
        <taxon>Legionellales</taxon>
        <taxon>Legionellaceae</taxon>
        <taxon>Legionella</taxon>
    </lineage>
</organism>
<gene>
    <name evidence="13" type="primary">metN</name>
    <name evidence="13" type="ORF">Lboz_1458</name>
</gene>
<dbReference type="Proteomes" id="UP000054695">
    <property type="component" value="Unassembled WGS sequence"/>
</dbReference>
<dbReference type="PATRIC" id="fig|447.4.peg.1558"/>
<evidence type="ECO:0000256" key="4">
    <source>
        <dbReference type="ARBA" id="ARBA00020019"/>
    </source>
</evidence>
<dbReference type="SUPFAM" id="SSF52540">
    <property type="entry name" value="P-loop containing nucleoside triphosphate hydrolases"/>
    <property type="match status" value="1"/>
</dbReference>
<keyword evidence="8 13" id="KW-0067">ATP-binding</keyword>
<dbReference type="InterPro" id="IPR041701">
    <property type="entry name" value="MetN_ABC"/>
</dbReference>
<dbReference type="OrthoDB" id="9802264at2"/>
<dbReference type="SUPFAM" id="SSF55021">
    <property type="entry name" value="ACT-like"/>
    <property type="match status" value="1"/>
</dbReference>
<keyword evidence="9" id="KW-1278">Translocase</keyword>
<evidence type="ECO:0000256" key="11">
    <source>
        <dbReference type="ARBA" id="ARBA00023136"/>
    </source>
</evidence>
<keyword evidence="6" id="KW-1003">Cell membrane</keyword>
<dbReference type="InterPro" id="IPR018449">
    <property type="entry name" value="NIL_domain"/>
</dbReference>
<name>A0A0W0RSI3_LEGBO</name>
<dbReference type="InterPro" id="IPR050086">
    <property type="entry name" value="MetN_ABC_transporter-like"/>
</dbReference>
<evidence type="ECO:0000256" key="2">
    <source>
        <dbReference type="ARBA" id="ARBA00004417"/>
    </source>
</evidence>
<comment type="subcellular location">
    <subcellularLocation>
        <location evidence="2">Cell inner membrane</location>
        <topology evidence="2">Peripheral membrane protein</topology>
    </subcellularLocation>
</comment>
<dbReference type="GO" id="GO:0005524">
    <property type="term" value="F:ATP binding"/>
    <property type="evidence" value="ECO:0007669"/>
    <property type="project" value="UniProtKB-KW"/>
</dbReference>
<keyword evidence="11" id="KW-0472">Membrane</keyword>
<dbReference type="Pfam" id="PF09383">
    <property type="entry name" value="NIL"/>
    <property type="match status" value="1"/>
</dbReference>
<dbReference type="InterPro" id="IPR003593">
    <property type="entry name" value="AAA+_ATPase"/>
</dbReference>
<keyword evidence="10" id="KW-0029">Amino-acid transport</keyword>
<dbReference type="RefSeq" id="WP_058459118.1">
    <property type="nucleotide sequence ID" value="NZ_CAAAIY010000001.1"/>
</dbReference>
<dbReference type="GO" id="GO:0005886">
    <property type="term" value="C:plasma membrane"/>
    <property type="evidence" value="ECO:0007669"/>
    <property type="project" value="UniProtKB-SubCell"/>
</dbReference>
<dbReference type="InterPro" id="IPR027417">
    <property type="entry name" value="P-loop_NTPase"/>
</dbReference>